<dbReference type="GO" id="GO:0032259">
    <property type="term" value="P:methylation"/>
    <property type="evidence" value="ECO:0007669"/>
    <property type="project" value="UniProtKB-KW"/>
</dbReference>
<dbReference type="Pfam" id="PF04672">
    <property type="entry name" value="Methyltransf_19"/>
    <property type="match status" value="1"/>
</dbReference>
<keyword evidence="2" id="KW-1185">Reference proteome</keyword>
<keyword evidence="1" id="KW-0808">Transferase</keyword>
<accession>A0A2P8ICI6</accession>
<keyword evidence="1" id="KW-0489">Methyltransferase</keyword>
<evidence type="ECO:0000313" key="1">
    <source>
        <dbReference type="EMBL" id="PSL56176.1"/>
    </source>
</evidence>
<dbReference type="AlphaFoldDB" id="A0A2P8ICI6"/>
<dbReference type="InterPro" id="IPR029063">
    <property type="entry name" value="SAM-dependent_MTases_sf"/>
</dbReference>
<sequence length="287" mass="31003">MRVVAPARLVRPETTPSVEEITVAVPDWVPAGIDIERPSAARVYDYLLGGGHNFAGDRAVGDLITTRLPHARDIARSNRAFLRRAVGFMVDRGVTRFLDLGSGIPTVGNVHEIAQRAEPASRVVYVDYEDVAVAHSRLLLRTDEQTEIVQADLTDPDSVLAAPEVEGLLDTDEPVGLLMVAVHHFVPDLKDPAGLVARYRAALPRGSYVAISHLTADHDPEGMAEVTAAMATSPDPMFFRPYERVLALFEGLDLVEPGVVDAPLWRPEPGVPAGLTRGVYAGVGRVV</sequence>
<organism evidence="1 2">
    <name type="scientific">Saccharothrix carnea</name>
    <dbReference type="NCBI Taxonomy" id="1280637"/>
    <lineage>
        <taxon>Bacteria</taxon>
        <taxon>Bacillati</taxon>
        <taxon>Actinomycetota</taxon>
        <taxon>Actinomycetes</taxon>
        <taxon>Pseudonocardiales</taxon>
        <taxon>Pseudonocardiaceae</taxon>
        <taxon>Saccharothrix</taxon>
    </lineage>
</organism>
<dbReference type="GO" id="GO:0008168">
    <property type="term" value="F:methyltransferase activity"/>
    <property type="evidence" value="ECO:0007669"/>
    <property type="project" value="UniProtKB-KW"/>
</dbReference>
<dbReference type="SUPFAM" id="SSF53335">
    <property type="entry name" value="S-adenosyl-L-methionine-dependent methyltransferases"/>
    <property type="match status" value="1"/>
</dbReference>
<name>A0A2P8ICI6_SACCR</name>
<evidence type="ECO:0000313" key="2">
    <source>
        <dbReference type="Proteomes" id="UP000241118"/>
    </source>
</evidence>
<dbReference type="Gene3D" id="3.40.50.150">
    <property type="entry name" value="Vaccinia Virus protein VP39"/>
    <property type="match status" value="1"/>
</dbReference>
<dbReference type="PIRSF" id="PIRSF017393">
    <property type="entry name" value="MTase_SAV2177"/>
    <property type="match status" value="1"/>
</dbReference>
<dbReference type="Proteomes" id="UP000241118">
    <property type="component" value="Unassembled WGS sequence"/>
</dbReference>
<gene>
    <name evidence="1" type="ORF">B0I31_104467</name>
</gene>
<dbReference type="InterPro" id="IPR006764">
    <property type="entry name" value="SAM_dep_MeTrfase_SAV2177_type"/>
</dbReference>
<reference evidence="1 2" key="1">
    <citation type="submission" date="2018-03" db="EMBL/GenBank/DDBJ databases">
        <title>Genomic Encyclopedia of Type Strains, Phase III (KMG-III): the genomes of soil and plant-associated and newly described type strains.</title>
        <authorList>
            <person name="Whitman W."/>
        </authorList>
    </citation>
    <scope>NUCLEOTIDE SEQUENCE [LARGE SCALE GENOMIC DNA]</scope>
    <source>
        <strain evidence="1 2">CGMCC 4.7097</strain>
    </source>
</reference>
<dbReference type="EMBL" id="PYAX01000004">
    <property type="protein sequence ID" value="PSL56176.1"/>
    <property type="molecule type" value="Genomic_DNA"/>
</dbReference>
<comment type="caution">
    <text evidence="1">The sequence shown here is derived from an EMBL/GenBank/DDBJ whole genome shotgun (WGS) entry which is preliminary data.</text>
</comment>
<protein>
    <submittedName>
        <fullName evidence="1">S-adenosyl methyltransferase</fullName>
    </submittedName>
</protein>
<proteinExistence type="predicted"/>